<dbReference type="AlphaFoldDB" id="A0A3Q9IAV0"/>
<dbReference type="InterPro" id="IPR018680">
    <property type="entry name" value="DUF2164"/>
</dbReference>
<dbReference type="RefSeq" id="WP_126998217.1">
    <property type="nucleotide sequence ID" value="NZ_CP034346.1"/>
</dbReference>
<sequence>MIPIKLPKEQKQEIVESVKEYFEMERSESIGDIAAEQLLDFMLKELAPYVYNKAIEDARQAVEQKLASIEEELYSLKKPLR</sequence>
<proteinExistence type="predicted"/>
<gene>
    <name evidence="1" type="ORF">EI981_11460</name>
</gene>
<protein>
    <submittedName>
        <fullName evidence="1">DUF2164 domain-containing protein</fullName>
    </submittedName>
</protein>
<keyword evidence="2" id="KW-1185">Reference proteome</keyword>
<organism evidence="1 2">
    <name type="scientific">Paenibacillus lutimineralis</name>
    <dbReference type="NCBI Taxonomy" id="2707005"/>
    <lineage>
        <taxon>Bacteria</taxon>
        <taxon>Bacillati</taxon>
        <taxon>Bacillota</taxon>
        <taxon>Bacilli</taxon>
        <taxon>Bacillales</taxon>
        <taxon>Paenibacillaceae</taxon>
        <taxon>Paenibacillus</taxon>
    </lineage>
</organism>
<dbReference type="EMBL" id="CP034346">
    <property type="protein sequence ID" value="AZS15017.1"/>
    <property type="molecule type" value="Genomic_DNA"/>
</dbReference>
<evidence type="ECO:0000313" key="2">
    <source>
        <dbReference type="Proteomes" id="UP000270678"/>
    </source>
</evidence>
<dbReference type="OrthoDB" id="573733at2"/>
<evidence type="ECO:0000313" key="1">
    <source>
        <dbReference type="EMBL" id="AZS15017.1"/>
    </source>
</evidence>
<accession>A0A3Q9IAV0</accession>
<reference evidence="2" key="1">
    <citation type="submission" date="2018-12" db="EMBL/GenBank/DDBJ databases">
        <title>Complete genome sequence of Paenibacillus sp. MBLB1234.</title>
        <authorList>
            <person name="Nam Y.-D."/>
            <person name="Kang J."/>
            <person name="Chung W.-H."/>
            <person name="Park Y.S."/>
        </authorList>
    </citation>
    <scope>NUCLEOTIDE SEQUENCE [LARGE SCALE GENOMIC DNA]</scope>
    <source>
        <strain evidence="2">MBLB1234</strain>
    </source>
</reference>
<dbReference type="KEGG" id="plut:EI981_11460"/>
<dbReference type="Pfam" id="PF09932">
    <property type="entry name" value="DUF2164"/>
    <property type="match status" value="1"/>
</dbReference>
<dbReference type="Proteomes" id="UP000270678">
    <property type="component" value="Chromosome"/>
</dbReference>
<name>A0A3Q9IAV0_9BACL</name>